<keyword evidence="3" id="KW-1185">Reference proteome</keyword>
<accession>A0A6L3VLI4</accession>
<dbReference type="RefSeq" id="WP_151546593.1">
    <property type="nucleotide sequence ID" value="NZ_WBMR01000297.1"/>
</dbReference>
<feature type="non-terminal residue" evidence="2">
    <location>
        <position position="1"/>
    </location>
</feature>
<dbReference type="OrthoDB" id="5198721at2"/>
<name>A0A6L3VLI4_9ACTN</name>
<evidence type="ECO:0000313" key="3">
    <source>
        <dbReference type="Proteomes" id="UP000483004"/>
    </source>
</evidence>
<protein>
    <submittedName>
        <fullName evidence="2">Uncharacterized protein</fullName>
    </submittedName>
</protein>
<evidence type="ECO:0000313" key="2">
    <source>
        <dbReference type="EMBL" id="KAB2361039.1"/>
    </source>
</evidence>
<feature type="region of interest" description="Disordered" evidence="1">
    <location>
        <begin position="56"/>
        <end position="91"/>
    </location>
</feature>
<proteinExistence type="predicted"/>
<organism evidence="2 3">
    <name type="scientific">Actinomadura montaniterrae</name>
    <dbReference type="NCBI Taxonomy" id="1803903"/>
    <lineage>
        <taxon>Bacteria</taxon>
        <taxon>Bacillati</taxon>
        <taxon>Actinomycetota</taxon>
        <taxon>Actinomycetes</taxon>
        <taxon>Streptosporangiales</taxon>
        <taxon>Thermomonosporaceae</taxon>
        <taxon>Actinomadura</taxon>
    </lineage>
</organism>
<feature type="compositionally biased region" description="Low complexity" evidence="1">
    <location>
        <begin position="56"/>
        <end position="74"/>
    </location>
</feature>
<evidence type="ECO:0000256" key="1">
    <source>
        <dbReference type="SAM" id="MobiDB-lite"/>
    </source>
</evidence>
<dbReference type="AlphaFoldDB" id="A0A6L3VLI4"/>
<feature type="region of interest" description="Disordered" evidence="1">
    <location>
        <begin position="1"/>
        <end position="22"/>
    </location>
</feature>
<sequence>EAGGAEPGLPAAPPPEPTGDPRVDEAVARLAELAGRPVPEHVEIFEDVHQRLQDLLAGAEGSSAEAGPSAGAGPAVPPPRPAFPDALRPRP</sequence>
<reference evidence="2 3" key="1">
    <citation type="submission" date="2019-09" db="EMBL/GenBank/DDBJ databases">
        <title>Actinomadura physcomitrii sp. nov., a novel actinomycete isolated from moss [Physcomitrium sphaericum (Ludw) Fuernr].</title>
        <authorList>
            <person name="Liu C."/>
            <person name="Zhuang X."/>
        </authorList>
    </citation>
    <scope>NUCLEOTIDE SEQUENCE [LARGE SCALE GENOMIC DNA]</scope>
    <source>
        <strain evidence="2 3">CYP1-1B</strain>
    </source>
</reference>
<comment type="caution">
    <text evidence="2">The sequence shown here is derived from an EMBL/GenBank/DDBJ whole genome shotgun (WGS) entry which is preliminary data.</text>
</comment>
<gene>
    <name evidence="2" type="ORF">F9B16_46035</name>
</gene>
<dbReference type="Proteomes" id="UP000483004">
    <property type="component" value="Unassembled WGS sequence"/>
</dbReference>
<dbReference type="EMBL" id="WBMR01000297">
    <property type="protein sequence ID" value="KAB2361039.1"/>
    <property type="molecule type" value="Genomic_DNA"/>
</dbReference>